<dbReference type="PANTHER" id="PTHR33935:SF22">
    <property type="entry name" value="OS10G0149400 PROTEIN"/>
    <property type="match status" value="1"/>
</dbReference>
<protein>
    <submittedName>
        <fullName evidence="1">Pollen protein Ole E I-like protein</fullName>
    </submittedName>
</protein>
<reference evidence="1 2" key="1">
    <citation type="journal article" date="2020" name="Nat. Commun.">
        <title>Genome of Tripterygium wilfordii and identification of cytochrome P450 involved in triptolide biosynthesis.</title>
        <authorList>
            <person name="Tu L."/>
            <person name="Su P."/>
            <person name="Zhang Z."/>
            <person name="Gao L."/>
            <person name="Wang J."/>
            <person name="Hu T."/>
            <person name="Zhou J."/>
            <person name="Zhang Y."/>
            <person name="Zhao Y."/>
            <person name="Liu Y."/>
            <person name="Song Y."/>
            <person name="Tong Y."/>
            <person name="Lu Y."/>
            <person name="Yang J."/>
            <person name="Xu C."/>
            <person name="Jia M."/>
            <person name="Peters R.J."/>
            <person name="Huang L."/>
            <person name="Gao W."/>
        </authorList>
    </citation>
    <scope>NUCLEOTIDE SEQUENCE [LARGE SCALE GENOMIC DNA]</scope>
    <source>
        <strain evidence="2">cv. XIE 37</strain>
        <tissue evidence="1">Leaf</tissue>
    </source>
</reference>
<proteinExistence type="predicted"/>
<dbReference type="Proteomes" id="UP000593562">
    <property type="component" value="Unassembled WGS sequence"/>
</dbReference>
<sequence length="320" mass="36121">MNCIEDMSHLKTHWAGQPANAYGRILFCHLRELSLGPVPDADPPGTSVLVFCWLHVTIDCKQENGEKFERRGVGQLSEEGKFTVSLPQELLRDGKLKEECYAQLHSASAAPCAAHDGLESTKIVFKSKTNDKHTFGVAGKLKISPITCTSAFLWPHFKHPPIYKPKPHPVPIPIYKPKPHPVPIYKPKPHPVPVPIYKPKPHPVPIYKPKPHPVPVPIYKPKPHPVPIYKPKPHPVPVPIYKPKPPIYKPPVVLPPPVPIYKPKPHPIPIYKPKPHPIPIYKPTPKPPIYHKPLPPFPKFPPKSHFHHHHPPLPPYSPIH</sequence>
<gene>
    <name evidence="1" type="ORF">HS088_TW07G00965</name>
</gene>
<accession>A0A7J7DGB4</accession>
<dbReference type="InParanoid" id="A0A7J7DGB4"/>
<dbReference type="AlphaFoldDB" id="A0A7J7DGB4"/>
<evidence type="ECO:0000313" key="2">
    <source>
        <dbReference type="Proteomes" id="UP000593562"/>
    </source>
</evidence>
<dbReference type="PANTHER" id="PTHR33935">
    <property type="entry name" value="OS10G0148100 PROTEIN"/>
    <property type="match status" value="1"/>
</dbReference>
<evidence type="ECO:0000313" key="1">
    <source>
        <dbReference type="EMBL" id="KAF5745381.1"/>
    </source>
</evidence>
<dbReference type="Pfam" id="PF01190">
    <property type="entry name" value="Pollen_Ole_e_1"/>
    <property type="match status" value="1"/>
</dbReference>
<comment type="caution">
    <text evidence="1">The sequence shown here is derived from an EMBL/GenBank/DDBJ whole genome shotgun (WGS) entry which is preliminary data.</text>
</comment>
<name>A0A7J7DGB4_TRIWF</name>
<organism evidence="1 2">
    <name type="scientific">Tripterygium wilfordii</name>
    <name type="common">Thunder God vine</name>
    <dbReference type="NCBI Taxonomy" id="458696"/>
    <lineage>
        <taxon>Eukaryota</taxon>
        <taxon>Viridiplantae</taxon>
        <taxon>Streptophyta</taxon>
        <taxon>Embryophyta</taxon>
        <taxon>Tracheophyta</taxon>
        <taxon>Spermatophyta</taxon>
        <taxon>Magnoliopsida</taxon>
        <taxon>eudicotyledons</taxon>
        <taxon>Gunneridae</taxon>
        <taxon>Pentapetalae</taxon>
        <taxon>rosids</taxon>
        <taxon>fabids</taxon>
        <taxon>Celastrales</taxon>
        <taxon>Celastraceae</taxon>
        <taxon>Tripterygium</taxon>
    </lineage>
</organism>
<dbReference type="PRINTS" id="PR01217">
    <property type="entry name" value="PRICHEXTENSN"/>
</dbReference>
<dbReference type="EMBL" id="JAAARO010000007">
    <property type="protein sequence ID" value="KAF5745381.1"/>
    <property type="molecule type" value="Genomic_DNA"/>
</dbReference>
<keyword evidence="2" id="KW-1185">Reference proteome</keyword>